<accession>A0A4R7VJU7</accession>
<dbReference type="GO" id="GO:0009306">
    <property type="term" value="P:protein secretion"/>
    <property type="evidence" value="ECO:0007669"/>
    <property type="project" value="InterPro"/>
</dbReference>
<proteinExistence type="inferred from homology"/>
<evidence type="ECO:0000256" key="1">
    <source>
        <dbReference type="RuleBase" id="RU004003"/>
    </source>
</evidence>
<name>A0A4R7VJU7_9PSED</name>
<dbReference type="PANTHER" id="PTHR30332">
    <property type="entry name" value="PROBABLE GENERAL SECRETION PATHWAY PROTEIN D"/>
    <property type="match status" value="1"/>
</dbReference>
<evidence type="ECO:0000259" key="2">
    <source>
        <dbReference type="Pfam" id="PF00263"/>
    </source>
</evidence>
<dbReference type="GO" id="GO:0015627">
    <property type="term" value="C:type II protein secretion system complex"/>
    <property type="evidence" value="ECO:0007669"/>
    <property type="project" value="TreeGrafter"/>
</dbReference>
<dbReference type="AlphaFoldDB" id="A0A4R7VJU7"/>
<dbReference type="PANTHER" id="PTHR30332:SF25">
    <property type="entry name" value="SECRETIN XPSD"/>
    <property type="match status" value="1"/>
</dbReference>
<dbReference type="EMBL" id="SOCQ01000004">
    <property type="protein sequence ID" value="TDV49475.1"/>
    <property type="molecule type" value="Genomic_DNA"/>
</dbReference>
<sequence length="116" mass="12267">MQTGLILGVVPRINPGGLVYLDIQQQVSDANTNAVTTAQPNPRISTRSVSTQIAAQSGQTVLLGGLIKQDNAESTSSVPGLSRIPGLKWLFGSTSKSRDRTELIVLITPRVVTNAN</sequence>
<evidence type="ECO:0000313" key="4">
    <source>
        <dbReference type="Proteomes" id="UP000295804"/>
    </source>
</evidence>
<feature type="domain" description="Type II/III secretion system secretin-like" evidence="2">
    <location>
        <begin position="2"/>
        <end position="112"/>
    </location>
</feature>
<comment type="similarity">
    <text evidence="1">Belongs to the bacterial secretin family.</text>
</comment>
<dbReference type="InterPro" id="IPR004846">
    <property type="entry name" value="T2SS/T3SS_dom"/>
</dbReference>
<dbReference type="Proteomes" id="UP000295804">
    <property type="component" value="Unassembled WGS sequence"/>
</dbReference>
<evidence type="ECO:0000313" key="3">
    <source>
        <dbReference type="EMBL" id="TDV49475.1"/>
    </source>
</evidence>
<protein>
    <submittedName>
        <fullName evidence="3">Type II/III secretion system protein</fullName>
    </submittedName>
</protein>
<comment type="caution">
    <text evidence="3">The sequence shown here is derived from an EMBL/GenBank/DDBJ whole genome shotgun (WGS) entry which is preliminary data.</text>
</comment>
<dbReference type="InterPro" id="IPR050810">
    <property type="entry name" value="Bact_Secretion_Sys_Channel"/>
</dbReference>
<organism evidence="3 4">
    <name type="scientific">Pseudomonas helmanticensis</name>
    <dbReference type="NCBI Taxonomy" id="1471381"/>
    <lineage>
        <taxon>Bacteria</taxon>
        <taxon>Pseudomonadati</taxon>
        <taxon>Pseudomonadota</taxon>
        <taxon>Gammaproteobacteria</taxon>
        <taxon>Pseudomonadales</taxon>
        <taxon>Pseudomonadaceae</taxon>
        <taxon>Pseudomonas</taxon>
    </lineage>
</organism>
<gene>
    <name evidence="3" type="ORF">EDF87_104121</name>
</gene>
<reference evidence="3 4" key="1">
    <citation type="submission" date="2019-03" db="EMBL/GenBank/DDBJ databases">
        <title>Genomic analyses of the natural microbiome of Caenorhabditis elegans.</title>
        <authorList>
            <person name="Samuel B."/>
        </authorList>
    </citation>
    <scope>NUCLEOTIDE SEQUENCE [LARGE SCALE GENOMIC DNA]</scope>
    <source>
        <strain evidence="3 4">BIGb0525</strain>
    </source>
</reference>
<dbReference type="Pfam" id="PF00263">
    <property type="entry name" value="Secretin"/>
    <property type="match status" value="1"/>
</dbReference>